<sequence length="112" mass="12286">MSLAMKRSEIIDQGQGISCQMFDIHPLSPHDVLQIATYGVTGKSIGAGVLVRQGCADPSLYVVRHEIGRKQQASFTDKRLIAATACLDFSRISRIPDGRSIHIAYFLAKEVL</sequence>
<keyword evidence="2" id="KW-1185">Reference proteome</keyword>
<organism evidence="1 2">
    <name type="scientific">Actinidia rufa</name>
    <dbReference type="NCBI Taxonomy" id="165716"/>
    <lineage>
        <taxon>Eukaryota</taxon>
        <taxon>Viridiplantae</taxon>
        <taxon>Streptophyta</taxon>
        <taxon>Embryophyta</taxon>
        <taxon>Tracheophyta</taxon>
        <taxon>Spermatophyta</taxon>
        <taxon>Magnoliopsida</taxon>
        <taxon>eudicotyledons</taxon>
        <taxon>Gunneridae</taxon>
        <taxon>Pentapetalae</taxon>
        <taxon>asterids</taxon>
        <taxon>Ericales</taxon>
        <taxon>Actinidiaceae</taxon>
        <taxon>Actinidia</taxon>
    </lineage>
</organism>
<evidence type="ECO:0000313" key="2">
    <source>
        <dbReference type="Proteomes" id="UP000585474"/>
    </source>
</evidence>
<dbReference type="EMBL" id="BJWL01000002">
    <property type="protein sequence ID" value="GFY81973.1"/>
    <property type="molecule type" value="Genomic_DNA"/>
</dbReference>
<dbReference type="OrthoDB" id="10608326at2759"/>
<dbReference type="AlphaFoldDB" id="A0A7J0E641"/>
<protein>
    <submittedName>
        <fullName evidence="1">Uncharacterized protein</fullName>
    </submittedName>
</protein>
<evidence type="ECO:0000313" key="1">
    <source>
        <dbReference type="EMBL" id="GFY81973.1"/>
    </source>
</evidence>
<name>A0A7J0E641_9ERIC</name>
<gene>
    <name evidence="1" type="ORF">Acr_02g0002130</name>
</gene>
<dbReference type="Proteomes" id="UP000585474">
    <property type="component" value="Unassembled WGS sequence"/>
</dbReference>
<comment type="caution">
    <text evidence="1">The sequence shown here is derived from an EMBL/GenBank/DDBJ whole genome shotgun (WGS) entry which is preliminary data.</text>
</comment>
<accession>A0A7J0E641</accession>
<reference evidence="1 2" key="1">
    <citation type="submission" date="2019-07" db="EMBL/GenBank/DDBJ databases">
        <title>De Novo Assembly of kiwifruit Actinidia rufa.</title>
        <authorList>
            <person name="Sugita-Konishi S."/>
            <person name="Sato K."/>
            <person name="Mori E."/>
            <person name="Abe Y."/>
            <person name="Kisaki G."/>
            <person name="Hamano K."/>
            <person name="Suezawa K."/>
            <person name="Otani M."/>
            <person name="Fukuda T."/>
            <person name="Manabe T."/>
            <person name="Gomi K."/>
            <person name="Tabuchi M."/>
            <person name="Akimitsu K."/>
            <person name="Kataoka I."/>
        </authorList>
    </citation>
    <scope>NUCLEOTIDE SEQUENCE [LARGE SCALE GENOMIC DNA]</scope>
    <source>
        <strain evidence="2">cv. Fuchu</strain>
    </source>
</reference>
<proteinExistence type="predicted"/>